<dbReference type="STRING" id="44251.PDUR_13095"/>
<gene>
    <name evidence="5" type="ORF">PDUR_13095</name>
</gene>
<dbReference type="RefSeq" id="WP_042206573.1">
    <property type="nucleotide sequence ID" value="NZ_CP009288.1"/>
</dbReference>
<sequence length="289" mass="33635">MQYYQQIQKAVDYIERNLQKEIGMRDIASSASFSPFHFQRLFLAISGFTVQEYIRKRRLTEAARLLSDSDEGILKVALAYQYHSQEAFTRAFESYFGMTPGKYRKKNQAFASQPPISFLDDLGRKDQEFEMGKPEIIHKNRIRIIGCEYQTNLNEGRHYRDIPGFYDEFGRNGRYLHLPDRLAPDMVYGVSCRFQDDGGFSFIVGEEAGECAEVPDGQYIKFDLPEGKYAEFKAYGPAWNIQKMRDFIYGVWLPHSNYDRGEGPDFEVTDVRNSTFPEDMRIKIFIPLS</sequence>
<dbReference type="PANTHER" id="PTHR47504:SF5">
    <property type="entry name" value="RIGHT ORIGIN-BINDING PROTEIN"/>
    <property type="match status" value="1"/>
</dbReference>
<dbReference type="OrthoDB" id="5337216at2"/>
<dbReference type="eggNOG" id="COG2207">
    <property type="taxonomic scope" value="Bacteria"/>
</dbReference>
<dbReference type="SUPFAM" id="SSF55136">
    <property type="entry name" value="Probable bacterial effector-binding domain"/>
    <property type="match status" value="1"/>
</dbReference>
<dbReference type="SMART" id="SM00342">
    <property type="entry name" value="HTH_ARAC"/>
    <property type="match status" value="1"/>
</dbReference>
<dbReference type="GO" id="GO:0043565">
    <property type="term" value="F:sequence-specific DNA binding"/>
    <property type="evidence" value="ECO:0007669"/>
    <property type="project" value="InterPro"/>
</dbReference>
<evidence type="ECO:0000259" key="4">
    <source>
        <dbReference type="PROSITE" id="PS01124"/>
    </source>
</evidence>
<dbReference type="InterPro" id="IPR029441">
    <property type="entry name" value="Cass2"/>
</dbReference>
<dbReference type="PROSITE" id="PS00041">
    <property type="entry name" value="HTH_ARAC_FAMILY_1"/>
    <property type="match status" value="1"/>
</dbReference>
<dbReference type="SMART" id="SM00871">
    <property type="entry name" value="AraC_E_bind"/>
    <property type="match status" value="1"/>
</dbReference>
<dbReference type="InterPro" id="IPR050959">
    <property type="entry name" value="MarA-like"/>
</dbReference>
<keyword evidence="6" id="KW-1185">Reference proteome</keyword>
<dbReference type="KEGG" id="pdu:PDUR_13095"/>
<keyword evidence="3" id="KW-0804">Transcription</keyword>
<evidence type="ECO:0000256" key="1">
    <source>
        <dbReference type="ARBA" id="ARBA00023015"/>
    </source>
</evidence>
<evidence type="ECO:0000313" key="5">
    <source>
        <dbReference type="EMBL" id="AIQ12737.1"/>
    </source>
</evidence>
<dbReference type="InterPro" id="IPR018060">
    <property type="entry name" value="HTH_AraC"/>
</dbReference>
<feature type="domain" description="HTH araC/xylS-type" evidence="4">
    <location>
        <begin position="8"/>
        <end position="106"/>
    </location>
</feature>
<dbReference type="SUPFAM" id="SSF46689">
    <property type="entry name" value="Homeodomain-like"/>
    <property type="match status" value="2"/>
</dbReference>
<dbReference type="InterPro" id="IPR009057">
    <property type="entry name" value="Homeodomain-like_sf"/>
</dbReference>
<keyword evidence="2" id="KW-0238">DNA-binding</keyword>
<dbReference type="InterPro" id="IPR011256">
    <property type="entry name" value="Reg_factor_effector_dom_sf"/>
</dbReference>
<organism evidence="5 6">
    <name type="scientific">Paenibacillus durus</name>
    <name type="common">Paenibacillus azotofixans</name>
    <dbReference type="NCBI Taxonomy" id="44251"/>
    <lineage>
        <taxon>Bacteria</taxon>
        <taxon>Bacillati</taxon>
        <taxon>Bacillota</taxon>
        <taxon>Bacilli</taxon>
        <taxon>Bacillales</taxon>
        <taxon>Paenibacillaceae</taxon>
        <taxon>Paenibacillus</taxon>
    </lineage>
</organism>
<evidence type="ECO:0000313" key="6">
    <source>
        <dbReference type="Proteomes" id="UP000029409"/>
    </source>
</evidence>
<dbReference type="EMBL" id="CP009288">
    <property type="protein sequence ID" value="AIQ12737.1"/>
    <property type="molecule type" value="Genomic_DNA"/>
</dbReference>
<keyword evidence="1" id="KW-0805">Transcription regulation</keyword>
<dbReference type="Proteomes" id="UP000029409">
    <property type="component" value="Chromosome"/>
</dbReference>
<dbReference type="Pfam" id="PF14526">
    <property type="entry name" value="Cass2"/>
    <property type="match status" value="1"/>
</dbReference>
<dbReference type="eggNOG" id="COG3708">
    <property type="taxonomic scope" value="Bacteria"/>
</dbReference>
<reference evidence="5 6" key="1">
    <citation type="submission" date="2014-08" db="EMBL/GenBank/DDBJ databases">
        <title>Comparative genomics of the Paenibacillus odorifer group.</title>
        <authorList>
            <person name="den Bakker H.C."/>
            <person name="Tsai Y.-C."/>
            <person name="Martin N."/>
            <person name="Korlach J."/>
            <person name="Wiedmann M."/>
        </authorList>
    </citation>
    <scope>NUCLEOTIDE SEQUENCE [LARGE SCALE GENOMIC DNA]</scope>
    <source>
        <strain evidence="5 6">DSM 1735</strain>
    </source>
</reference>
<protein>
    <submittedName>
        <fullName evidence="5">Transcriptional regulator</fullName>
    </submittedName>
</protein>
<evidence type="ECO:0000256" key="2">
    <source>
        <dbReference type="ARBA" id="ARBA00023125"/>
    </source>
</evidence>
<dbReference type="Pfam" id="PF12833">
    <property type="entry name" value="HTH_18"/>
    <property type="match status" value="1"/>
</dbReference>
<dbReference type="InterPro" id="IPR020449">
    <property type="entry name" value="Tscrpt_reg_AraC-type_HTH"/>
</dbReference>
<accession>A0A089HNQ2</accession>
<dbReference type="Gene3D" id="1.10.10.60">
    <property type="entry name" value="Homeodomain-like"/>
    <property type="match status" value="2"/>
</dbReference>
<dbReference type="Gene3D" id="3.20.80.10">
    <property type="entry name" value="Regulatory factor, effector binding domain"/>
    <property type="match status" value="1"/>
</dbReference>
<dbReference type="GO" id="GO:0003700">
    <property type="term" value="F:DNA-binding transcription factor activity"/>
    <property type="evidence" value="ECO:0007669"/>
    <property type="project" value="InterPro"/>
</dbReference>
<dbReference type="AlphaFoldDB" id="A0A089HNQ2"/>
<evidence type="ECO:0000256" key="3">
    <source>
        <dbReference type="ARBA" id="ARBA00023163"/>
    </source>
</evidence>
<dbReference type="InterPro" id="IPR018062">
    <property type="entry name" value="HTH_AraC-typ_CS"/>
</dbReference>
<name>A0A089HNQ2_PAEDU</name>
<dbReference type="InterPro" id="IPR010499">
    <property type="entry name" value="AraC_E-bd"/>
</dbReference>
<proteinExistence type="predicted"/>
<dbReference type="PRINTS" id="PR00032">
    <property type="entry name" value="HTHARAC"/>
</dbReference>
<dbReference type="PROSITE" id="PS01124">
    <property type="entry name" value="HTH_ARAC_FAMILY_2"/>
    <property type="match status" value="1"/>
</dbReference>
<dbReference type="PANTHER" id="PTHR47504">
    <property type="entry name" value="RIGHT ORIGIN-BINDING PROTEIN"/>
    <property type="match status" value="1"/>
</dbReference>